<proteinExistence type="predicted"/>
<evidence type="ECO:0008006" key="6">
    <source>
        <dbReference type="Google" id="ProtNLM"/>
    </source>
</evidence>
<dbReference type="InterPro" id="IPR025154">
    <property type="entry name" value="Put_metallopeptidase_dom"/>
</dbReference>
<sequence>MANVSKDAALRLAAGRAVAGEKFPYLRTALFAMAPVITGAVKTCAVDRRWRMYANPDFVLNLTVEEVAGAWLHELGHVINKHAERWTLLMAPERHHPLYNTASDAAINETLRDAGTVLPPTKAYFWEHIPGARRGMTAEQMYRLLLDTPAATELTRHEADLVLLPDRLRAGHGPGTKIAARSRRGIFAGHTTVTIVDDGGRTVFEEPSAKVHDLTTISFDLRRSLPGGIYEVSVTCGTDSAQARLSVTAPSITLLPDNVVRGYRVPSKITIAGDDTRFADGLAVAVLDADGKVIPSAVTEVQVVSAQHVDFRLAAVPDGLYTVRATTSREAYEAALPVGVPGTTNGVSDLDGTDASDPQESNVNRGELGQENQGDGNGEQRDDCGSGSGGSQRPWEKDGPGDDVDDGSVSEGRAEMIRRQVAKEIKTHQQGIGNVPAGWLRFADEVLTPRVDWRRELHSVVSRARATIAGLRDYTFARVSRRASSTPGIALPAMRQPRPPRLDIVIDTSASVSNRMLAQVKAEIKRIVKHMRGENVRVFSCDVASTSARRVRRIEDIELVGGGGTDMRVGLAASAALRPRADIVIVATDGDTPWDDIPPDRNPQARYVTLLLDGDRDTVPPWMRKIIVAEPD</sequence>
<dbReference type="SUPFAM" id="SSF53300">
    <property type="entry name" value="vWA-like"/>
    <property type="match status" value="1"/>
</dbReference>
<evidence type="ECO:0000256" key="1">
    <source>
        <dbReference type="SAM" id="MobiDB-lite"/>
    </source>
</evidence>
<name>A0A136PUN6_9ACTN</name>
<dbReference type="CDD" id="cd00198">
    <property type="entry name" value="vWFA"/>
    <property type="match status" value="1"/>
</dbReference>
<evidence type="ECO:0000313" key="5">
    <source>
        <dbReference type="Proteomes" id="UP000070620"/>
    </source>
</evidence>
<dbReference type="AlphaFoldDB" id="A0A136PUN6"/>
<dbReference type="Pfam" id="PF13203">
    <property type="entry name" value="DUF2201_N"/>
    <property type="match status" value="2"/>
</dbReference>
<dbReference type="PANTHER" id="PTHR38730:SF1">
    <property type="entry name" value="SLL7028 PROTEIN"/>
    <property type="match status" value="1"/>
</dbReference>
<protein>
    <recommendedName>
        <fullName evidence="6">Metallopeptidase domain-containing protein</fullName>
    </recommendedName>
</protein>
<keyword evidence="5" id="KW-1185">Reference proteome</keyword>
<dbReference type="RefSeq" id="WP_067363148.1">
    <property type="nucleotide sequence ID" value="NZ_JBIUBN010000030.1"/>
</dbReference>
<organism evidence="4 5">
    <name type="scientific">Micromonospora rosaria</name>
    <dbReference type="NCBI Taxonomy" id="47874"/>
    <lineage>
        <taxon>Bacteria</taxon>
        <taxon>Bacillati</taxon>
        <taxon>Actinomycetota</taxon>
        <taxon>Actinomycetes</taxon>
        <taxon>Micromonosporales</taxon>
        <taxon>Micromonosporaceae</taxon>
        <taxon>Micromonospora</taxon>
    </lineage>
</organism>
<feature type="domain" description="VWA-like" evidence="2">
    <location>
        <begin position="504"/>
        <end position="626"/>
    </location>
</feature>
<comment type="caution">
    <text evidence="4">The sequence shown here is derived from an EMBL/GenBank/DDBJ whole genome shotgun (WGS) entry which is preliminary data.</text>
</comment>
<feature type="domain" description="Putative metallopeptidase" evidence="3">
    <location>
        <begin position="11"/>
        <end position="151"/>
    </location>
</feature>
<evidence type="ECO:0000259" key="3">
    <source>
        <dbReference type="Pfam" id="PF13203"/>
    </source>
</evidence>
<dbReference type="PANTHER" id="PTHR38730">
    <property type="entry name" value="SLL7028 PROTEIN"/>
    <property type="match status" value="1"/>
</dbReference>
<gene>
    <name evidence="4" type="ORF">AWW66_09985</name>
</gene>
<feature type="domain" description="Putative metallopeptidase" evidence="3">
    <location>
        <begin position="366"/>
        <end position="494"/>
    </location>
</feature>
<evidence type="ECO:0000313" key="4">
    <source>
        <dbReference type="EMBL" id="KXK62158.1"/>
    </source>
</evidence>
<dbReference type="Pfam" id="PF09967">
    <property type="entry name" value="DUF2201"/>
    <property type="match status" value="1"/>
</dbReference>
<feature type="region of interest" description="Disordered" evidence="1">
    <location>
        <begin position="336"/>
        <end position="409"/>
    </location>
</feature>
<dbReference type="InterPro" id="IPR036465">
    <property type="entry name" value="vWFA_dom_sf"/>
</dbReference>
<dbReference type="EMBL" id="LRQV01000025">
    <property type="protein sequence ID" value="KXK62158.1"/>
    <property type="molecule type" value="Genomic_DNA"/>
</dbReference>
<accession>A0A136PUN6</accession>
<reference evidence="4 5" key="1">
    <citation type="submission" date="2016-01" db="EMBL/GenBank/DDBJ databases">
        <title>Whole genome sequence and analysis of Micromonospora rosaria DSM 803, which can produce antibacterial substance rosamicin.</title>
        <authorList>
            <person name="Yang H."/>
            <person name="He X."/>
            <person name="Zhu D."/>
        </authorList>
    </citation>
    <scope>NUCLEOTIDE SEQUENCE [LARGE SCALE GENOMIC DNA]</scope>
    <source>
        <strain evidence="4 5">DSM 803</strain>
    </source>
</reference>
<dbReference type="InterPro" id="IPR018698">
    <property type="entry name" value="VWA-like_dom"/>
</dbReference>
<evidence type="ECO:0000259" key="2">
    <source>
        <dbReference type="Pfam" id="PF09967"/>
    </source>
</evidence>
<dbReference type="Proteomes" id="UP000070620">
    <property type="component" value="Unassembled WGS sequence"/>
</dbReference>
<dbReference type="OrthoDB" id="3837721at2"/>